<keyword evidence="2" id="KW-0378">Hydrolase</keyword>
<dbReference type="PANTHER" id="PTHR10000">
    <property type="entry name" value="PHOSPHOSERINE PHOSPHATASE"/>
    <property type="match status" value="1"/>
</dbReference>
<dbReference type="Gene3D" id="3.30.1240.10">
    <property type="match status" value="1"/>
</dbReference>
<keyword evidence="3" id="KW-1185">Reference proteome</keyword>
<dbReference type="RefSeq" id="WP_359782808.1">
    <property type="nucleotide sequence ID" value="NZ_JBEYRR010000012.1"/>
</dbReference>
<dbReference type="SUPFAM" id="SSF56784">
    <property type="entry name" value="HAD-like"/>
    <property type="match status" value="1"/>
</dbReference>
<dbReference type="PROSITE" id="PS01229">
    <property type="entry name" value="COF_2"/>
    <property type="match status" value="1"/>
</dbReference>
<dbReference type="EMBL" id="JBEYRS010000014">
    <property type="protein sequence ID" value="MEW2365983.1"/>
    <property type="molecule type" value="Genomic_DNA"/>
</dbReference>
<sequence length="270" mass="27778">MTSTDTARTGGRPHLPGGARPAVVVSDLDGTLLDADRKVGERTRRALTAAVADGVHLVLATARPAWSARQVLGPLRGLGASLVSSNGAVTGGLDDPRPRRVRAMDPARVREALALLGPAPWAVDRPSGRLLGPDWPDILSSGGAGAPRVAEVPDGEEVLCLMARRACPPSPAFLAPAGLTWTSSDAGLVEVSAPGADKRSAVSWLLAGRGLDWSAVVAFGDAPNDMALLSAAATGVAMANATSDVRSSATELTDNHDEDGVAKWLERNLL</sequence>
<dbReference type="Gene3D" id="3.40.50.1000">
    <property type="entry name" value="HAD superfamily/HAD-like"/>
    <property type="match status" value="2"/>
</dbReference>
<evidence type="ECO:0000256" key="1">
    <source>
        <dbReference type="SAM" id="MobiDB-lite"/>
    </source>
</evidence>
<dbReference type="InterPro" id="IPR023214">
    <property type="entry name" value="HAD_sf"/>
</dbReference>
<proteinExistence type="predicted"/>
<organism evidence="2 3">
    <name type="scientific">Streptomyces huasconensis</name>
    <dbReference type="NCBI Taxonomy" id="1854574"/>
    <lineage>
        <taxon>Bacteria</taxon>
        <taxon>Bacillati</taxon>
        <taxon>Actinomycetota</taxon>
        <taxon>Actinomycetes</taxon>
        <taxon>Kitasatosporales</taxon>
        <taxon>Streptomycetaceae</taxon>
        <taxon>Streptomyces</taxon>
    </lineage>
</organism>
<reference evidence="2 3" key="1">
    <citation type="submission" date="2024-06" db="EMBL/GenBank/DDBJ databases">
        <title>The Natural Products Discovery Center: Release of the First 8490 Sequenced Strains for Exploring Actinobacteria Biosynthetic Diversity.</title>
        <authorList>
            <person name="Kalkreuter E."/>
            <person name="Kautsar S.A."/>
            <person name="Yang D."/>
            <person name="Bader C.D."/>
            <person name="Teijaro C.N."/>
            <person name="Fluegel L."/>
            <person name="Davis C.M."/>
            <person name="Simpson J.R."/>
            <person name="Lauterbach L."/>
            <person name="Steele A.D."/>
            <person name="Gui C."/>
            <person name="Meng S."/>
            <person name="Li G."/>
            <person name="Viehrig K."/>
            <person name="Ye F."/>
            <person name="Su P."/>
            <person name="Kiefer A.F."/>
            <person name="Nichols A."/>
            <person name="Cepeda A.J."/>
            <person name="Yan W."/>
            <person name="Fan B."/>
            <person name="Jiang Y."/>
            <person name="Adhikari A."/>
            <person name="Zheng C.-J."/>
            <person name="Schuster L."/>
            <person name="Cowan T.M."/>
            <person name="Smanski M.J."/>
            <person name="Chevrette M.G."/>
            <person name="De Carvalho L.P.S."/>
            <person name="Shen B."/>
        </authorList>
    </citation>
    <scope>NUCLEOTIDE SEQUENCE [LARGE SCALE GENOMIC DNA]</scope>
    <source>
        <strain evidence="2 3">NPDC047833</strain>
    </source>
</reference>
<comment type="caution">
    <text evidence="2">The sequence shown here is derived from an EMBL/GenBank/DDBJ whole genome shotgun (WGS) entry which is preliminary data.</text>
</comment>
<feature type="region of interest" description="Disordered" evidence="1">
    <location>
        <begin position="1"/>
        <end position="21"/>
    </location>
</feature>
<dbReference type="Pfam" id="PF08282">
    <property type="entry name" value="Hydrolase_3"/>
    <property type="match status" value="2"/>
</dbReference>
<gene>
    <name evidence="2" type="ORF">AB0887_29065</name>
</gene>
<evidence type="ECO:0000313" key="2">
    <source>
        <dbReference type="EMBL" id="MEW2365983.1"/>
    </source>
</evidence>
<accession>A0ABV3M2P5</accession>
<name>A0ABV3M2P5_9ACTN</name>
<dbReference type="Proteomes" id="UP001553843">
    <property type="component" value="Unassembled WGS sequence"/>
</dbReference>
<evidence type="ECO:0000313" key="3">
    <source>
        <dbReference type="Proteomes" id="UP001553843"/>
    </source>
</evidence>
<protein>
    <submittedName>
        <fullName evidence="2">HAD hydrolase family protein</fullName>
    </submittedName>
</protein>
<dbReference type="PANTHER" id="PTHR10000:SF8">
    <property type="entry name" value="HAD SUPERFAMILY HYDROLASE-LIKE, TYPE 3"/>
    <property type="match status" value="1"/>
</dbReference>
<dbReference type="InterPro" id="IPR036412">
    <property type="entry name" value="HAD-like_sf"/>
</dbReference>
<dbReference type="GO" id="GO:0016787">
    <property type="term" value="F:hydrolase activity"/>
    <property type="evidence" value="ECO:0007669"/>
    <property type="project" value="UniProtKB-KW"/>
</dbReference>